<dbReference type="AlphaFoldDB" id="L0AAT1"/>
<evidence type="ECO:0000313" key="5">
    <source>
        <dbReference type="EMBL" id="AFZ70529.1"/>
    </source>
</evidence>
<dbReference type="InParanoid" id="L0AAT1"/>
<dbReference type="GeneID" id="14212047"/>
<sequence length="267" mass="29957">MVIGLITDFGNNFYTGIMKGVIKNINNNVSIIDIDNNIPKFSILSGSYVLYTSYEWMPKKAILLAVVDPGVGTERRALILETKNYYFVGPDNGLLYESAINDGIVSMHEIEIEKLNNLLRNKYDLNINISRTFHGRDVFAPSAALLSLNENISLFTKNIDKIVELKILDYIKEDNKIYLKVIYIDDFGNVVLSSKFNNLNIKDSKVVKIIRNGSEIGIKVGEKFADVNEGELLIYENSFGFAEIAMNKGNASKFLGLKIGDEVIISH</sequence>
<dbReference type="InterPro" id="IPR023227">
    <property type="entry name" value="SAM_OH_AdoTrfase_C_sf"/>
</dbReference>
<feature type="domain" description="S-adenosyl-l-methionine hydroxide adenosyltransferase C-terminal" evidence="4">
    <location>
        <begin position="180"/>
        <end position="263"/>
    </location>
</feature>
<dbReference type="Gene3D" id="3.40.50.10790">
    <property type="entry name" value="S-adenosyl-l-methionine hydroxide adenosyltransferase, N-terminal"/>
    <property type="match status" value="1"/>
</dbReference>
<dbReference type="Gene3D" id="2.40.30.90">
    <property type="entry name" value="Bacterial fluorinating enzyme like"/>
    <property type="match status" value="1"/>
</dbReference>
<dbReference type="InterPro" id="IPR023228">
    <property type="entry name" value="SAM_OH_AdoTrfase_N_sf"/>
</dbReference>
<dbReference type="Pfam" id="PF20257">
    <property type="entry name" value="SAM_HAT_C"/>
    <property type="match status" value="1"/>
</dbReference>
<gene>
    <name evidence="5" type="ordered locus">Calag_0787</name>
</gene>
<dbReference type="Proteomes" id="UP000010469">
    <property type="component" value="Chromosome"/>
</dbReference>
<feature type="domain" description="S-adenosyl-l-methionine hydroxide adenosyltransferase N-terminal" evidence="3">
    <location>
        <begin position="3"/>
        <end position="153"/>
    </location>
</feature>
<dbReference type="SUPFAM" id="SSF102522">
    <property type="entry name" value="Bacterial fluorinating enzyme, N-terminal domain"/>
    <property type="match status" value="1"/>
</dbReference>
<dbReference type="InterPro" id="IPR002747">
    <property type="entry name" value="SAM_OH_AdoTrfase"/>
</dbReference>
<organism evidence="5 6">
    <name type="scientific">Caldisphaera lagunensis (strain DSM 15908 / JCM 11604 / ANMR 0165 / IC-154)</name>
    <dbReference type="NCBI Taxonomy" id="1056495"/>
    <lineage>
        <taxon>Archaea</taxon>
        <taxon>Thermoproteota</taxon>
        <taxon>Thermoprotei</taxon>
        <taxon>Acidilobales</taxon>
        <taxon>Caldisphaeraceae</taxon>
        <taxon>Caldisphaera</taxon>
    </lineage>
</organism>
<evidence type="ECO:0000259" key="4">
    <source>
        <dbReference type="Pfam" id="PF20257"/>
    </source>
</evidence>
<dbReference type="InterPro" id="IPR046470">
    <property type="entry name" value="SAM_HAT_C"/>
</dbReference>
<accession>L0AAT1</accession>
<dbReference type="PIRSF" id="PIRSF006779">
    <property type="entry name" value="UCP006779"/>
    <property type="match status" value="1"/>
</dbReference>
<keyword evidence="1" id="KW-0949">S-adenosyl-L-methionine</keyword>
<reference evidence="6" key="1">
    <citation type="submission" date="2012-03" db="EMBL/GenBank/DDBJ databases">
        <title>Complete genome of Caldisphaera lagunensis DSM 15908.</title>
        <authorList>
            <person name="Lucas S."/>
            <person name="Copeland A."/>
            <person name="Lapidus A."/>
            <person name="Glavina del Rio T."/>
            <person name="Dalin E."/>
            <person name="Tice H."/>
            <person name="Bruce D."/>
            <person name="Goodwin L."/>
            <person name="Pitluck S."/>
            <person name="Peters L."/>
            <person name="Mikhailova N."/>
            <person name="Teshima H."/>
            <person name="Kyrpides N."/>
            <person name="Mavromatis K."/>
            <person name="Ivanova N."/>
            <person name="Brettin T."/>
            <person name="Detter J.C."/>
            <person name="Han C."/>
            <person name="Larimer F."/>
            <person name="Land M."/>
            <person name="Hauser L."/>
            <person name="Markowitz V."/>
            <person name="Cheng J.-F."/>
            <person name="Hugenholtz P."/>
            <person name="Woyke T."/>
            <person name="Wu D."/>
            <person name="Spring S."/>
            <person name="Schroeder M."/>
            <person name="Brambilla E."/>
            <person name="Klenk H.-P."/>
            <person name="Eisen J.A."/>
        </authorList>
    </citation>
    <scope>NUCLEOTIDE SEQUENCE [LARGE SCALE GENOMIC DNA]</scope>
    <source>
        <strain evidence="6">DSM 15908 / JCM 11604 / IC-154</strain>
    </source>
</reference>
<dbReference type="Pfam" id="PF01887">
    <property type="entry name" value="SAM_HAT_N"/>
    <property type="match status" value="1"/>
</dbReference>
<dbReference type="InterPro" id="IPR046469">
    <property type="entry name" value="SAM_HAT_N"/>
</dbReference>
<dbReference type="OrthoDB" id="372224at2157"/>
<evidence type="ECO:0000256" key="2">
    <source>
        <dbReference type="ARBA" id="ARBA00024035"/>
    </source>
</evidence>
<dbReference type="eggNOG" id="arCOG04309">
    <property type="taxonomic scope" value="Archaea"/>
</dbReference>
<evidence type="ECO:0008006" key="7">
    <source>
        <dbReference type="Google" id="ProtNLM"/>
    </source>
</evidence>
<evidence type="ECO:0000313" key="6">
    <source>
        <dbReference type="Proteomes" id="UP000010469"/>
    </source>
</evidence>
<comment type="similarity">
    <text evidence="2">Belongs to the SAM hydrolase / SAM-dependent halogenase family.</text>
</comment>
<dbReference type="KEGG" id="clg:Calag_0787"/>
<dbReference type="HOGENOM" id="CLU_059734_1_1_2"/>
<dbReference type="PANTHER" id="PTHR35092:SF1">
    <property type="entry name" value="CHLORINASE MJ1651"/>
    <property type="match status" value="1"/>
</dbReference>
<proteinExistence type="inferred from homology"/>
<name>L0AAT1_CALLD</name>
<keyword evidence="6" id="KW-1185">Reference proteome</keyword>
<dbReference type="PANTHER" id="PTHR35092">
    <property type="entry name" value="CHLORINASE MJ1651"/>
    <property type="match status" value="1"/>
</dbReference>
<evidence type="ECO:0000259" key="3">
    <source>
        <dbReference type="Pfam" id="PF01887"/>
    </source>
</evidence>
<dbReference type="EMBL" id="CP003378">
    <property type="protein sequence ID" value="AFZ70529.1"/>
    <property type="molecule type" value="Genomic_DNA"/>
</dbReference>
<evidence type="ECO:0000256" key="1">
    <source>
        <dbReference type="ARBA" id="ARBA00022691"/>
    </source>
</evidence>
<dbReference type="RefSeq" id="WP_015232426.1">
    <property type="nucleotide sequence ID" value="NC_019791.1"/>
</dbReference>
<protein>
    <recommendedName>
        <fullName evidence="7">SAM-dependent chlorinase/fluorinase</fullName>
    </recommendedName>
</protein>
<dbReference type="SUPFAM" id="SSF101852">
    <property type="entry name" value="Bacterial fluorinating enzyme, C-terminal domain"/>
    <property type="match status" value="1"/>
</dbReference>